<dbReference type="EMBL" id="WQMT02000007">
    <property type="protein sequence ID" value="KAG9220396.1"/>
    <property type="molecule type" value="Genomic_DNA"/>
</dbReference>
<comment type="caution">
    <text evidence="1">The sequence shown here is derived from an EMBL/GenBank/DDBJ whole genome shotgun (WGS) entry which is preliminary data.</text>
</comment>
<accession>A0ACB7IRZ1</accession>
<proteinExistence type="predicted"/>
<reference evidence="1 2" key="1">
    <citation type="journal article" date="2021" name="Appl. Environ. Microbiol.">
        <title>Genetic linkage and physical mapping for an oyster mushroom Pleurotus cornucopiae and QTL analysis for the trait cap color.</title>
        <authorList>
            <person name="Zhang Y."/>
            <person name="Gao W."/>
            <person name="Sonnenberg A."/>
            <person name="Chen Q."/>
            <person name="Zhang J."/>
            <person name="Huang C."/>
        </authorList>
    </citation>
    <scope>NUCLEOTIDE SEQUENCE [LARGE SCALE GENOMIC DNA]</scope>
    <source>
        <strain evidence="1">CCMSSC00406</strain>
    </source>
</reference>
<protein>
    <submittedName>
        <fullName evidence="1">Uncharacterized protein</fullName>
    </submittedName>
</protein>
<evidence type="ECO:0000313" key="1">
    <source>
        <dbReference type="EMBL" id="KAG9220396.1"/>
    </source>
</evidence>
<name>A0ACB7IRZ1_PLECO</name>
<evidence type="ECO:0000313" key="2">
    <source>
        <dbReference type="Proteomes" id="UP000824881"/>
    </source>
</evidence>
<keyword evidence="2" id="KW-1185">Reference proteome</keyword>
<dbReference type="Proteomes" id="UP000824881">
    <property type="component" value="Unassembled WGS sequence"/>
</dbReference>
<gene>
    <name evidence="1" type="ORF">CCMSSC00406_0006661</name>
</gene>
<organism evidence="1 2">
    <name type="scientific">Pleurotus cornucopiae</name>
    <name type="common">Cornucopia mushroom</name>
    <dbReference type="NCBI Taxonomy" id="5321"/>
    <lineage>
        <taxon>Eukaryota</taxon>
        <taxon>Fungi</taxon>
        <taxon>Dikarya</taxon>
        <taxon>Basidiomycota</taxon>
        <taxon>Agaricomycotina</taxon>
        <taxon>Agaricomycetes</taxon>
        <taxon>Agaricomycetidae</taxon>
        <taxon>Agaricales</taxon>
        <taxon>Pleurotineae</taxon>
        <taxon>Pleurotaceae</taxon>
        <taxon>Pleurotus</taxon>
    </lineage>
</organism>
<sequence length="294" mass="32333">MDYPIDADVEDILNDSLTLLGGEPVSENELIQYGPLKLTVAPKVPTARSCTRFPLIFSSRISNAASYQANTLLADHLFSPSLLLAELIERNLLPAKGKTVLELGAGCALPSLLLATLAHDTPSLVVVTDYPDDTILSNLRSNVERNQEAFQPSCGVQWAPFEWGSDVSLVRSILPEGRRDGYDILILSDLLHFDRSHDVLISSMISLLRHSTDARAYIAAGSYTRPEVRETFLRKVREAGLHVDSGSAEHSLTPARAAGDTHAEWLGKLKVSGLDREQLSARKAVCRYWTARWA</sequence>